<feature type="signal peptide" evidence="1">
    <location>
        <begin position="1"/>
        <end position="26"/>
    </location>
</feature>
<accession>A0AAV7C670</accession>
<evidence type="ECO:0000256" key="1">
    <source>
        <dbReference type="SAM" id="SignalP"/>
    </source>
</evidence>
<comment type="caution">
    <text evidence="2">The sequence shown here is derived from an EMBL/GenBank/DDBJ whole genome shotgun (WGS) entry which is preliminary data.</text>
</comment>
<dbReference type="AlphaFoldDB" id="A0AAV7C670"/>
<feature type="chain" id="PRO_5043440045" description="Secreted protein" evidence="1">
    <location>
        <begin position="27"/>
        <end position="87"/>
    </location>
</feature>
<dbReference type="EMBL" id="WNYA01000003">
    <property type="protein sequence ID" value="KAG8580383.1"/>
    <property type="molecule type" value="Genomic_DNA"/>
</dbReference>
<reference evidence="2" key="1">
    <citation type="thesis" date="2020" institute="ProQuest LLC" country="789 East Eisenhower Parkway, Ann Arbor, MI, USA">
        <title>Comparative Genomics and Chromosome Evolution.</title>
        <authorList>
            <person name="Mudd A.B."/>
        </authorList>
    </citation>
    <scope>NUCLEOTIDE SEQUENCE</scope>
    <source>
        <strain evidence="2">237g6f4</strain>
        <tissue evidence="2">Blood</tissue>
    </source>
</reference>
<organism evidence="2 3">
    <name type="scientific">Engystomops pustulosus</name>
    <name type="common">Tungara frog</name>
    <name type="synonym">Physalaemus pustulosus</name>
    <dbReference type="NCBI Taxonomy" id="76066"/>
    <lineage>
        <taxon>Eukaryota</taxon>
        <taxon>Metazoa</taxon>
        <taxon>Chordata</taxon>
        <taxon>Craniata</taxon>
        <taxon>Vertebrata</taxon>
        <taxon>Euteleostomi</taxon>
        <taxon>Amphibia</taxon>
        <taxon>Batrachia</taxon>
        <taxon>Anura</taxon>
        <taxon>Neobatrachia</taxon>
        <taxon>Hyloidea</taxon>
        <taxon>Leptodactylidae</taxon>
        <taxon>Leiuperinae</taxon>
        <taxon>Engystomops</taxon>
    </lineage>
</organism>
<gene>
    <name evidence="2" type="ORF">GDO81_007273</name>
</gene>
<sequence>MYNGAALLLFRSLFIGPHYLCSPVVAVVVFDLHVMWGPGASIDCRAPSALLSPYTYITLAVGVMQHIPLQGEVVSVTPGTIRMYCCI</sequence>
<keyword evidence="3" id="KW-1185">Reference proteome</keyword>
<dbReference type="Proteomes" id="UP000824782">
    <property type="component" value="Unassembled WGS sequence"/>
</dbReference>
<protein>
    <recommendedName>
        <fullName evidence="4">Secreted protein</fullName>
    </recommendedName>
</protein>
<evidence type="ECO:0000313" key="2">
    <source>
        <dbReference type="EMBL" id="KAG8580383.1"/>
    </source>
</evidence>
<evidence type="ECO:0008006" key="4">
    <source>
        <dbReference type="Google" id="ProtNLM"/>
    </source>
</evidence>
<name>A0AAV7C670_ENGPU</name>
<proteinExistence type="predicted"/>
<evidence type="ECO:0000313" key="3">
    <source>
        <dbReference type="Proteomes" id="UP000824782"/>
    </source>
</evidence>
<keyword evidence="1" id="KW-0732">Signal</keyword>